<dbReference type="InterPro" id="IPR010466">
    <property type="entry name" value="DUF1058"/>
</dbReference>
<dbReference type="InterPro" id="IPR001279">
    <property type="entry name" value="Metallo-B-lactamas"/>
</dbReference>
<protein>
    <submittedName>
        <fullName evidence="3">MBL fold metallo-hydrolase</fullName>
    </submittedName>
</protein>
<accession>A0A3E0U2Z5</accession>
<dbReference type="EMBL" id="QUOT01000001">
    <property type="protein sequence ID" value="REL31298.1"/>
    <property type="molecule type" value="Genomic_DNA"/>
</dbReference>
<dbReference type="Pfam" id="PF06347">
    <property type="entry name" value="SH3_4"/>
    <property type="match status" value="1"/>
</dbReference>
<dbReference type="InterPro" id="IPR052159">
    <property type="entry name" value="Competence_DNA_uptake"/>
</dbReference>
<dbReference type="PANTHER" id="PTHR30619">
    <property type="entry name" value="DNA INTERNALIZATION/COMPETENCE PROTEIN COMEC/REC2"/>
    <property type="match status" value="1"/>
</dbReference>
<evidence type="ECO:0000313" key="3">
    <source>
        <dbReference type="EMBL" id="REL31298.1"/>
    </source>
</evidence>
<gene>
    <name evidence="3" type="ORF">DXX94_11570</name>
</gene>
<evidence type="ECO:0000259" key="2">
    <source>
        <dbReference type="SMART" id="SM00849"/>
    </source>
</evidence>
<dbReference type="GO" id="GO:0016787">
    <property type="term" value="F:hydrolase activity"/>
    <property type="evidence" value="ECO:0007669"/>
    <property type="project" value="UniProtKB-KW"/>
</dbReference>
<sequence>MDCFKAYILMCGLILYSIASAKDFEEKNKVKPTISDNFRLGILEKPSKNEKVIMSVSHDIELNIVEELAHWYKVEIEGREGFVHKKWVEKVRSHERLEIHAFNVGQGDSYLILCPNGKNVLFDAGSGSKRTDEIYRESLLLATDHYSRRLHYAIVSHPDIDHYGLLPFLSETFLIDKVFYVGEQDDYSRYFWGWLSTVKSYSIKNETDRNLEHLDCGDAKVNFLSAGLVSKAKKSRKNTMSIVMSVTYGEFEALFVGDATTETESYILEKNHISSKELSHDLITIGHHGSGVTSSSNRWLSSLTASIAVISSGHNNRYWHPHNTITSKLEVLLPTTQHAFNYIAGLKDTNSQYVWHSASTNKAILQTQTAGNIRFITDGKDLQIKTELLGNIEFSEEFINAN</sequence>
<dbReference type="Pfam" id="PF00753">
    <property type="entry name" value="Lactamase_B"/>
    <property type="match status" value="1"/>
</dbReference>
<dbReference type="SMART" id="SM00849">
    <property type="entry name" value="Lactamase_B"/>
    <property type="match status" value="1"/>
</dbReference>
<feature type="chain" id="PRO_5017638465" evidence="1">
    <location>
        <begin position="22"/>
        <end position="402"/>
    </location>
</feature>
<proteinExistence type="predicted"/>
<dbReference type="PANTHER" id="PTHR30619:SF1">
    <property type="entry name" value="RECOMBINATION PROTEIN 2"/>
    <property type="match status" value="1"/>
</dbReference>
<organism evidence="3 4">
    <name type="scientific">Thalassotalea euphylliae</name>
    <dbReference type="NCBI Taxonomy" id="1655234"/>
    <lineage>
        <taxon>Bacteria</taxon>
        <taxon>Pseudomonadati</taxon>
        <taxon>Pseudomonadota</taxon>
        <taxon>Gammaproteobacteria</taxon>
        <taxon>Alteromonadales</taxon>
        <taxon>Colwelliaceae</taxon>
        <taxon>Thalassotalea</taxon>
    </lineage>
</organism>
<evidence type="ECO:0000256" key="1">
    <source>
        <dbReference type="SAM" id="SignalP"/>
    </source>
</evidence>
<dbReference type="Proteomes" id="UP000256899">
    <property type="component" value="Unassembled WGS sequence"/>
</dbReference>
<reference evidence="4" key="1">
    <citation type="submission" date="2018-08" db="EMBL/GenBank/DDBJ databases">
        <title>Thalassotalea euphylliae genome.</title>
        <authorList>
            <person name="Summers S."/>
            <person name="Rice S.A."/>
            <person name="Freckelton M.L."/>
            <person name="Nedved B.T."/>
            <person name="Hadfield M.G."/>
        </authorList>
    </citation>
    <scope>NUCLEOTIDE SEQUENCE [LARGE SCALE GENOMIC DNA]</scope>
    <source>
        <strain evidence="4">H3</strain>
    </source>
</reference>
<keyword evidence="3" id="KW-0378">Hydrolase</keyword>
<dbReference type="SUPFAM" id="SSF56281">
    <property type="entry name" value="Metallo-hydrolase/oxidoreductase"/>
    <property type="match status" value="1"/>
</dbReference>
<keyword evidence="4" id="KW-1185">Reference proteome</keyword>
<dbReference type="AlphaFoldDB" id="A0A3E0U2Z5"/>
<dbReference type="Gene3D" id="3.60.15.10">
    <property type="entry name" value="Ribonuclease Z/Hydroxyacylglutathione hydrolase-like"/>
    <property type="match status" value="1"/>
</dbReference>
<dbReference type="Gene3D" id="2.30.30.40">
    <property type="entry name" value="SH3 Domains"/>
    <property type="match status" value="1"/>
</dbReference>
<keyword evidence="1" id="KW-0732">Signal</keyword>
<feature type="signal peptide" evidence="1">
    <location>
        <begin position="1"/>
        <end position="21"/>
    </location>
</feature>
<feature type="domain" description="Metallo-beta-lactamase" evidence="2">
    <location>
        <begin position="106"/>
        <end position="314"/>
    </location>
</feature>
<comment type="caution">
    <text evidence="3">The sequence shown here is derived from an EMBL/GenBank/DDBJ whole genome shotgun (WGS) entry which is preliminary data.</text>
</comment>
<name>A0A3E0U2Z5_9GAMM</name>
<evidence type="ECO:0000313" key="4">
    <source>
        <dbReference type="Proteomes" id="UP000256899"/>
    </source>
</evidence>
<dbReference type="InterPro" id="IPR036866">
    <property type="entry name" value="RibonucZ/Hydroxyglut_hydro"/>
</dbReference>